<reference evidence="2" key="1">
    <citation type="submission" date="2021-12" db="EMBL/GenBank/DDBJ databases">
        <authorList>
            <person name="King R."/>
        </authorList>
    </citation>
    <scope>NUCLEOTIDE SEQUENCE</scope>
</reference>
<dbReference type="Proteomes" id="UP001152759">
    <property type="component" value="Chromosome 2"/>
</dbReference>
<feature type="compositionally biased region" description="Polar residues" evidence="1">
    <location>
        <begin position="466"/>
        <end position="476"/>
    </location>
</feature>
<dbReference type="EMBL" id="OU963863">
    <property type="protein sequence ID" value="CAH0385649.1"/>
    <property type="molecule type" value="Genomic_DNA"/>
</dbReference>
<name>A0A9P0EZJ5_BEMTA</name>
<sequence length="763" mass="86060">MASSCVKETTIYHCDSSSIIAKPSKKLKICSKHVLKNPCQQNKSLTEHESPIRPHKTSLGSKQATDKQPHFKQKFQELCSSFSDNGALKDNCAFLTEETSRDNFCHSDCKGTLLKVQASNVSQTSSSLQTLGHDSGFLKPSFAAVNRNSTGAQMNCQKRVPSTQMKESKPVFITQAHCLSDISNENLNKKYCIFKRESKLSPRHGNKKVLSTSSDKENQTLSSFVKDLNTVTNSKPFPRTQILISKPEEFHNHRKNQFDLLHTSFLPLEEPIDKTTSNTEINKVIFEEKKSLNKLECSEPDFSLSVQQSESLEVADTDPTVGKWKSHYFSPTTAFHQLNSTRESAEKLSHLKPVSDHERISSLISKMPSHERSMCMDSTINLNFENQSTSEKGFHALSKETAKFPSNECDILFSSVAEWKHFFPCDNSCDGKSNSSDSNSPSELTIATKTHNLPASKNFRSEANEHNSYVNPRTNSNYGSKASLKKTICSPKIFSNLNLVAVKEESIQQPAEHSDNIQQCKPNVNYLKISMKESCSTNFKIPSQTVKQSDTENQVAVKNITKLFIIDLLRVAPTPQRNHYLFNYKIIHRVDVFGVVTGVRLVGDDKVIYEVDDGSGTISCVHSQTRLKAKIQKLNYLLSSKRRDETLNNESLNQTEITIANNSTKEKNSDEDTALRKFQLCMENHSARCEEFIFQIGDTIQAKGVLYDFKDTISFYAYNIRKVVNIEEETVRYLQLAALYQTIFSESRMIVKPEVTAIEDTGE</sequence>
<gene>
    <name evidence="2" type="ORF">BEMITA_LOCUS4853</name>
</gene>
<organism evidence="2 3">
    <name type="scientific">Bemisia tabaci</name>
    <name type="common">Sweetpotato whitefly</name>
    <name type="synonym">Aleurodes tabaci</name>
    <dbReference type="NCBI Taxonomy" id="7038"/>
    <lineage>
        <taxon>Eukaryota</taxon>
        <taxon>Metazoa</taxon>
        <taxon>Ecdysozoa</taxon>
        <taxon>Arthropoda</taxon>
        <taxon>Hexapoda</taxon>
        <taxon>Insecta</taxon>
        <taxon>Pterygota</taxon>
        <taxon>Neoptera</taxon>
        <taxon>Paraneoptera</taxon>
        <taxon>Hemiptera</taxon>
        <taxon>Sternorrhyncha</taxon>
        <taxon>Aleyrodoidea</taxon>
        <taxon>Aleyrodidae</taxon>
        <taxon>Aleyrodinae</taxon>
        <taxon>Bemisia</taxon>
    </lineage>
</organism>
<dbReference type="Gene3D" id="2.40.50.140">
    <property type="entry name" value="Nucleic acid-binding proteins"/>
    <property type="match status" value="1"/>
</dbReference>
<evidence type="ECO:0000256" key="1">
    <source>
        <dbReference type="SAM" id="MobiDB-lite"/>
    </source>
</evidence>
<dbReference type="InterPro" id="IPR012340">
    <property type="entry name" value="NA-bd_OB-fold"/>
</dbReference>
<feature type="region of interest" description="Disordered" evidence="1">
    <location>
        <begin position="41"/>
        <end position="67"/>
    </location>
</feature>
<protein>
    <submittedName>
        <fullName evidence="2">Uncharacterized protein</fullName>
    </submittedName>
</protein>
<accession>A0A9P0EZJ5</accession>
<feature type="region of interest" description="Disordered" evidence="1">
    <location>
        <begin position="451"/>
        <end position="476"/>
    </location>
</feature>
<evidence type="ECO:0000313" key="3">
    <source>
        <dbReference type="Proteomes" id="UP001152759"/>
    </source>
</evidence>
<evidence type="ECO:0000313" key="2">
    <source>
        <dbReference type="EMBL" id="CAH0385649.1"/>
    </source>
</evidence>
<proteinExistence type="predicted"/>
<dbReference type="AlphaFoldDB" id="A0A9P0EZJ5"/>
<keyword evidence="3" id="KW-1185">Reference proteome</keyword>